<organism evidence="2 3">
    <name type="scientific">Desulfoprunum benzoelyticum</name>
    <dbReference type="NCBI Taxonomy" id="1506996"/>
    <lineage>
        <taxon>Bacteria</taxon>
        <taxon>Pseudomonadati</taxon>
        <taxon>Thermodesulfobacteriota</taxon>
        <taxon>Desulfobulbia</taxon>
        <taxon>Desulfobulbales</taxon>
        <taxon>Desulfobulbaceae</taxon>
        <taxon>Desulfoprunum</taxon>
    </lineage>
</organism>
<comment type="caution">
    <text evidence="2">The sequence shown here is derived from an EMBL/GenBank/DDBJ whole genome shotgun (WGS) entry which is preliminary data.</text>
</comment>
<dbReference type="SUPFAM" id="SSF56281">
    <property type="entry name" value="Metallo-hydrolase/oxidoreductase"/>
    <property type="match status" value="1"/>
</dbReference>
<dbReference type="GO" id="GO:0008670">
    <property type="term" value="F:2,4-dienoyl-CoA reductase (NADPH) activity"/>
    <property type="evidence" value="ECO:0007669"/>
    <property type="project" value="UniProtKB-EC"/>
</dbReference>
<evidence type="ECO:0000313" key="2">
    <source>
        <dbReference type="EMBL" id="MBB5347062.1"/>
    </source>
</evidence>
<dbReference type="EC" id="1.3.1.34" evidence="2"/>
<dbReference type="PANTHER" id="PTHR42951">
    <property type="entry name" value="METALLO-BETA-LACTAMASE DOMAIN-CONTAINING"/>
    <property type="match status" value="1"/>
</dbReference>
<evidence type="ECO:0000259" key="1">
    <source>
        <dbReference type="SMART" id="SM00849"/>
    </source>
</evidence>
<sequence>MQIIQHTINTPYIVGPVHCYTAELGGDLVLFDTGPPTEEGRHYLQKHVDLQRLQHIIVTHCHIDHYGQLFWLSEQTDAAIYLPYRDSLKVGDERLMERMSVLLTEMGFDAEYIASLQEFLQRNVLFPPFPEDCLIVEHDLPEHLGITVLNCPGHSQSDLVLVGDEWAVTGDILLRGIFQSPLLDIDLQSGGRFRNYEAYCATLLKLADLRDKRILPGHRYTVESVDTCIRFYVAKMLQRVEQLRPYRREENIAAIIEKLFGGTMTELFYVYLKASEIVFMKDFLEQPQQLRESLEAIGLFDDMAEHFCRAVGL</sequence>
<dbReference type="EMBL" id="JACHEO010000002">
    <property type="protein sequence ID" value="MBB5347062.1"/>
    <property type="molecule type" value="Genomic_DNA"/>
</dbReference>
<dbReference type="InterPro" id="IPR036866">
    <property type="entry name" value="RibonucZ/Hydroxyglut_hydro"/>
</dbReference>
<accession>A0A840UMQ9</accession>
<dbReference type="InterPro" id="IPR001279">
    <property type="entry name" value="Metallo-B-lactamas"/>
</dbReference>
<evidence type="ECO:0000313" key="3">
    <source>
        <dbReference type="Proteomes" id="UP000539642"/>
    </source>
</evidence>
<name>A0A840UMQ9_9BACT</name>
<keyword evidence="2" id="KW-0560">Oxidoreductase</keyword>
<dbReference type="InterPro" id="IPR050855">
    <property type="entry name" value="NDM-1-like"/>
</dbReference>
<dbReference type="SMART" id="SM00849">
    <property type="entry name" value="Lactamase_B"/>
    <property type="match status" value="1"/>
</dbReference>
<feature type="domain" description="Metallo-beta-lactamase" evidence="1">
    <location>
        <begin position="16"/>
        <end position="218"/>
    </location>
</feature>
<dbReference type="Pfam" id="PF00753">
    <property type="entry name" value="Lactamase_B"/>
    <property type="match status" value="1"/>
</dbReference>
<proteinExistence type="predicted"/>
<dbReference type="AlphaFoldDB" id="A0A840UMQ9"/>
<dbReference type="RefSeq" id="WP_183348474.1">
    <property type="nucleotide sequence ID" value="NZ_JACHEO010000002.1"/>
</dbReference>
<reference evidence="2 3" key="1">
    <citation type="submission" date="2020-08" db="EMBL/GenBank/DDBJ databases">
        <title>Genomic Encyclopedia of Type Strains, Phase IV (KMG-IV): sequencing the most valuable type-strain genomes for metagenomic binning, comparative biology and taxonomic classification.</title>
        <authorList>
            <person name="Goeker M."/>
        </authorList>
    </citation>
    <scope>NUCLEOTIDE SEQUENCE [LARGE SCALE GENOMIC DNA]</scope>
    <source>
        <strain evidence="2 3">DSM 28570</strain>
    </source>
</reference>
<gene>
    <name evidence="2" type="ORF">HNQ81_000772</name>
</gene>
<dbReference type="Gene3D" id="3.60.15.10">
    <property type="entry name" value="Ribonuclease Z/Hydroxyacylglutathione hydrolase-like"/>
    <property type="match status" value="1"/>
</dbReference>
<protein>
    <submittedName>
        <fullName evidence="2">2,4-dienoyl-CoA reductase (NADPH2)</fullName>
        <ecNumber evidence="2">1.3.1.34</ecNumber>
    </submittedName>
</protein>
<keyword evidence="3" id="KW-1185">Reference proteome</keyword>
<dbReference type="Proteomes" id="UP000539642">
    <property type="component" value="Unassembled WGS sequence"/>
</dbReference>